<feature type="chain" id="PRO_5009908487" evidence="3">
    <location>
        <begin position="23"/>
        <end position="385"/>
    </location>
</feature>
<dbReference type="InterPro" id="IPR050282">
    <property type="entry name" value="Cycloisomerase_2"/>
</dbReference>
<dbReference type="InterPro" id="IPR019405">
    <property type="entry name" value="Lactonase_7-beta_prop"/>
</dbReference>
<dbReference type="PANTHER" id="PTHR30344">
    <property type="entry name" value="6-PHOSPHOGLUCONOLACTONASE-RELATED"/>
    <property type="match status" value="1"/>
</dbReference>
<dbReference type="EMBL" id="FQUC01000003">
    <property type="protein sequence ID" value="SHF06801.1"/>
    <property type="molecule type" value="Genomic_DNA"/>
</dbReference>
<dbReference type="FunFam" id="2.130.10.10:FF:000306">
    <property type="entry name" value="3-carboxymuconate cyclase"/>
    <property type="match status" value="1"/>
</dbReference>
<dbReference type="Pfam" id="PF10282">
    <property type="entry name" value="Lactonase"/>
    <property type="match status" value="1"/>
</dbReference>
<evidence type="ECO:0000313" key="4">
    <source>
        <dbReference type="EMBL" id="SHF06801.1"/>
    </source>
</evidence>
<dbReference type="GO" id="GO:0005829">
    <property type="term" value="C:cytosol"/>
    <property type="evidence" value="ECO:0007669"/>
    <property type="project" value="TreeGrafter"/>
</dbReference>
<dbReference type="AlphaFoldDB" id="A0A1M4YM25"/>
<evidence type="ECO:0000256" key="3">
    <source>
        <dbReference type="SAM" id="SignalP"/>
    </source>
</evidence>
<dbReference type="STRING" id="1346286.SAMN05444362_103213"/>
<protein>
    <submittedName>
        <fullName evidence="4">6-phosphogluconolactonase, cycloisomerase 2 family</fullName>
    </submittedName>
</protein>
<evidence type="ECO:0000256" key="2">
    <source>
        <dbReference type="ARBA" id="ARBA00022526"/>
    </source>
</evidence>
<keyword evidence="4" id="KW-0413">Isomerase</keyword>
<dbReference type="SUPFAM" id="SSF51004">
    <property type="entry name" value="C-terminal (heme d1) domain of cytochrome cd1-nitrite reductase"/>
    <property type="match status" value="1"/>
</dbReference>
<reference evidence="5" key="1">
    <citation type="submission" date="2016-11" db="EMBL/GenBank/DDBJ databases">
        <authorList>
            <person name="Varghese N."/>
            <person name="Submissions S."/>
        </authorList>
    </citation>
    <scope>NUCLEOTIDE SEQUENCE [LARGE SCALE GENOMIC DNA]</scope>
    <source>
        <strain evidence="5">DSM 27370</strain>
    </source>
</reference>
<dbReference type="PROSITE" id="PS51257">
    <property type="entry name" value="PROKAR_LIPOPROTEIN"/>
    <property type="match status" value="1"/>
</dbReference>
<dbReference type="PANTHER" id="PTHR30344:SF1">
    <property type="entry name" value="6-PHOSPHOGLUCONOLACTONASE"/>
    <property type="match status" value="1"/>
</dbReference>
<name>A0A1M4YM25_9BACT</name>
<comment type="similarity">
    <text evidence="1">Belongs to the cycloisomerase 2 family.</text>
</comment>
<dbReference type="Proteomes" id="UP000184480">
    <property type="component" value="Unassembled WGS sequence"/>
</dbReference>
<dbReference type="InterPro" id="IPR015943">
    <property type="entry name" value="WD40/YVTN_repeat-like_dom_sf"/>
</dbReference>
<evidence type="ECO:0000256" key="1">
    <source>
        <dbReference type="ARBA" id="ARBA00005564"/>
    </source>
</evidence>
<dbReference type="GO" id="GO:0016853">
    <property type="term" value="F:isomerase activity"/>
    <property type="evidence" value="ECO:0007669"/>
    <property type="project" value="UniProtKB-KW"/>
</dbReference>
<dbReference type="GO" id="GO:0017057">
    <property type="term" value="F:6-phosphogluconolactonase activity"/>
    <property type="evidence" value="ECO:0007669"/>
    <property type="project" value="TreeGrafter"/>
</dbReference>
<keyword evidence="3" id="KW-0732">Signal</keyword>
<keyword evidence="2" id="KW-0119">Carbohydrate metabolism</keyword>
<keyword evidence="5" id="KW-1185">Reference proteome</keyword>
<dbReference type="InterPro" id="IPR011048">
    <property type="entry name" value="Haem_d1_sf"/>
</dbReference>
<evidence type="ECO:0000313" key="5">
    <source>
        <dbReference type="Proteomes" id="UP000184480"/>
    </source>
</evidence>
<feature type="signal peptide" evidence="3">
    <location>
        <begin position="1"/>
        <end position="22"/>
    </location>
</feature>
<sequence>MLKQIITMSVSALLLASCSNKSSTTESQQSTDSISGNEMYMLVGTYTSGESKGIYVYKLDTAEGKSTYVSEVNVDNPSYLNLDPTEKFVYAVTEEDVETGAVNAFSFDKASGKLTFINKELTKGGAPCYVSVDPSGKHLVVANYSGASVSVFSTNEQGGVNPLSQLISFTGKGLDPDRQKQPHLHCVRFSPDYKYLYADDLGTDKIHKFNVNPEGKDFLTQGTPDAFALKPGSGPRHLTFHPNGKYAYLITELSGDVVVFDYKDGNLAEKQTVKADTLNAQGSADIHLTPYGRFLYASNRLKGDGLAIFSVNQEDGTLAKVGYQETGIHPRNFAITPNGRLLLVANRDSDKIQVFKINPTTGFLENTGFDIQLDMPVCIKFASLQ</sequence>
<accession>A0A1M4YM25</accession>
<keyword evidence="2" id="KW-0313">Glucose metabolism</keyword>
<organism evidence="4 5">
    <name type="scientific">Dysgonomonas macrotermitis</name>
    <dbReference type="NCBI Taxonomy" id="1346286"/>
    <lineage>
        <taxon>Bacteria</taxon>
        <taxon>Pseudomonadati</taxon>
        <taxon>Bacteroidota</taxon>
        <taxon>Bacteroidia</taxon>
        <taxon>Bacteroidales</taxon>
        <taxon>Dysgonomonadaceae</taxon>
        <taxon>Dysgonomonas</taxon>
    </lineage>
</organism>
<dbReference type="RefSeq" id="WP_062177632.1">
    <property type="nucleotide sequence ID" value="NZ_BBXL01000003.1"/>
</dbReference>
<gene>
    <name evidence="4" type="ORF">SAMN05444362_103213</name>
</gene>
<proteinExistence type="inferred from homology"/>
<dbReference type="GO" id="GO:0006006">
    <property type="term" value="P:glucose metabolic process"/>
    <property type="evidence" value="ECO:0007669"/>
    <property type="project" value="UniProtKB-KW"/>
</dbReference>
<dbReference type="OrthoDB" id="9790815at2"/>
<dbReference type="Gene3D" id="2.130.10.10">
    <property type="entry name" value="YVTN repeat-like/Quinoprotein amine dehydrogenase"/>
    <property type="match status" value="1"/>
</dbReference>